<reference evidence="7" key="1">
    <citation type="submission" date="2023-03" db="UniProtKB">
        <authorList>
            <consortium name="Ensembl"/>
        </authorList>
    </citation>
    <scope>IDENTIFICATION</scope>
</reference>
<dbReference type="SUPFAM" id="SSF143885">
    <property type="entry name" value="RGC domain-like"/>
    <property type="match status" value="1"/>
</dbReference>
<dbReference type="GO" id="GO:0120025">
    <property type="term" value="C:plasma membrane bounded cell projection"/>
    <property type="evidence" value="ECO:0007669"/>
    <property type="project" value="UniProtKB-ARBA"/>
</dbReference>
<dbReference type="Pfam" id="PF00616">
    <property type="entry name" value="RasGAP"/>
    <property type="match status" value="1"/>
</dbReference>
<dbReference type="InterPro" id="IPR001202">
    <property type="entry name" value="WW_dom"/>
</dbReference>
<dbReference type="PROSITE" id="PS50021">
    <property type="entry name" value="CH"/>
    <property type="match status" value="1"/>
</dbReference>
<dbReference type="InterPro" id="IPR000593">
    <property type="entry name" value="RasGAP_C"/>
</dbReference>
<dbReference type="CDD" id="cd21276">
    <property type="entry name" value="CH_IQGAP3"/>
    <property type="match status" value="1"/>
</dbReference>
<accession>A0A8C4MJR4</accession>
<gene>
    <name evidence="7" type="primary">IQGAP3</name>
</gene>
<dbReference type="SMART" id="SM00323">
    <property type="entry name" value="RasGAP"/>
    <property type="match status" value="1"/>
</dbReference>
<dbReference type="InterPro" id="IPR001715">
    <property type="entry name" value="CH_dom"/>
</dbReference>
<dbReference type="PROSITE" id="PS50018">
    <property type="entry name" value="RAS_GTPASE_ACTIV_2"/>
    <property type="match status" value="1"/>
</dbReference>
<dbReference type="InterPro" id="IPR036872">
    <property type="entry name" value="CH_dom_sf"/>
</dbReference>
<dbReference type="SMART" id="SM00015">
    <property type="entry name" value="IQ"/>
    <property type="match status" value="4"/>
</dbReference>
<feature type="domain" description="Ras-GAP" evidence="4">
    <location>
        <begin position="969"/>
        <end position="1235"/>
    </location>
</feature>
<evidence type="ECO:0000259" key="4">
    <source>
        <dbReference type="PROSITE" id="PS50018"/>
    </source>
</evidence>
<dbReference type="SMART" id="SM00033">
    <property type="entry name" value="CH"/>
    <property type="match status" value="1"/>
</dbReference>
<dbReference type="InterPro" id="IPR001936">
    <property type="entry name" value="RasGAP_dom"/>
</dbReference>
<dbReference type="InterPro" id="IPR000048">
    <property type="entry name" value="IQ_motif_EF-hand-BS"/>
</dbReference>
<dbReference type="Gene3D" id="1.20.5.190">
    <property type="match status" value="2"/>
</dbReference>
<dbReference type="InterPro" id="IPR008936">
    <property type="entry name" value="Rho_GTPase_activation_prot"/>
</dbReference>
<dbReference type="PROSITE" id="PS50020">
    <property type="entry name" value="WW_DOMAIN_2"/>
    <property type="match status" value="1"/>
</dbReference>
<dbReference type="Gene3D" id="1.10.418.10">
    <property type="entry name" value="Calponin-like domain"/>
    <property type="match status" value="1"/>
</dbReference>
<proteinExistence type="predicted"/>
<dbReference type="SUPFAM" id="SSF48350">
    <property type="entry name" value="GTPase activation domain, GAP"/>
    <property type="match status" value="1"/>
</dbReference>
<evidence type="ECO:0000256" key="1">
    <source>
        <dbReference type="ARBA" id="ARBA00022553"/>
    </source>
</evidence>
<dbReference type="GO" id="GO:1903479">
    <property type="term" value="P:mitotic actomyosin contractile ring assembly actin filament organization"/>
    <property type="evidence" value="ECO:0007669"/>
    <property type="project" value="TreeGrafter"/>
</dbReference>
<dbReference type="GO" id="GO:0051015">
    <property type="term" value="F:actin filament binding"/>
    <property type="evidence" value="ECO:0007669"/>
    <property type="project" value="TreeGrafter"/>
</dbReference>
<dbReference type="PANTHER" id="PTHR14149">
    <property type="entry name" value="RAS GTPASE-ACTIVATING PROTEIN WITH IQ MOTIF"/>
    <property type="match status" value="1"/>
</dbReference>
<dbReference type="PROSITE" id="PS01159">
    <property type="entry name" value="WW_DOMAIN_1"/>
    <property type="match status" value="1"/>
</dbReference>
<sequence length="1571" mass="178330">SDNSSLSPLLGPLSTKHERLTAEEMDEQRRQNVAYQYLCRLEEAKRWMEACLKEELPSPVELEESLRNGVLLAKLGHCFAPSVVPLKKIYDVEQLRYQATGLHFRHTDNINFWLSAIAHIGLPSTFFPETTDIYDKKNMPRVVYCIHALSLFLFRLGLAPQIHDLYGKVKFTAEELSNMASELAKYGLQLPAFSKIGGILANELSVDEAAVHAAVLAINEAVERGVVEDTLAALQNPSALLENLREPLAAIYQELLAQAKMEKAANARNRVRRSPGVRGVGFLTPSFMETWSFSVHGALEVVDDALERQSPEALLEALRDPALALRGVRRDFADWYLDQLSSDREQKAQVGPFPSSPAVLQAVQRINRAIQRGVAADTVKELMCPEAQLPPVYPFASAVYQQELAVLQRQQQGELGQEELFVAVEMLSAVVLINQALEARDASGFWSNLVNPATGLAEVEGENAQRYFDALVKLRQVRGVDGTFLSWNDLQATVSQVNAQVQEETDREWSLGLINEALDQGSPEKTLSALLLPAAGLDNVSLPVAPRYHLLLVAAKRQKVTGDPGAVLWLEEIRQEVVRANQDTNTAQRMALGVAAINQAIKEGKAAQTERVLRNPTVALRGVVPDCATGYQRVLESAMAKKPRPGDAAYWVQHDMKDGTTYYFHLQTFQGTWERPPGCRLNTSHLTREEIQVAVTKVTTAHDRQQLWKANVGFVIQLQARLRGFLVRQKFAEHSHFLTTWLPAVIKIQAHWQGYRQRKLYLERLQYFKANVDAIIKIQAWARMWAAQRRYQRRLDYFQKNVNSVVKIQAFFRARKARDDYRMLVHARHPPLSVVRRFAHLLNQSQQDFLAEADLLKLQEEVVRKIRSNQQLEQDLNLMDIKIGLLVKNRITLQEVVSHCKKLTKKNKEQLSDMMVLDKQKGLKSLSKEKRQKLEAYQHLFYLLQTQPIYLAKLIFQMPQNKTTKFMESVIFSLYNYASNRREAYLLLQLFKTALQEEIKSKVEQPQDMVTGNPTVVRLVVRFYRNGRGQSALQEILGKVIQDVLEDKTLSVHTDPVHIYKSWINQTEAQTGQRSHLPYDVTPEQALSHPEVQRRLDISLRNLLTMTDKFLVAIISSVDQIPYGMRYVAKVLKTTLAEKFPDATENEVYKASRHALGAVAQLLQHAAAGKAFSGESQHLRVLNDYLEETHLKFRRFICRACQVPEPEERFSVDEYSDMVAVAKPMVYITVGELINTHRLLLEHQDWIAPDHRDPLHELLEDLGELPTVPDLIGENIAADGNTDLSKLEVSLTLTNKFEGLETDCPHFPLLLVPVGPPLTWGQNGRAWVDPSSISVPQEAAHKRLMCRRQACEAQTPEPLRRHRSLTAHSLLPLAEKQRRVLRNLRRLESLGLVSASDGYQGLVDELAKDIRNQRRHRQRRKAELVKLQTTFQGLSAKTTFYEEQGDYYSQYIRACLGHLAPSSKSSGKGKKQSSLHYTAAQLLEKGVLVEIEDLPTSHFRNVIFDITPGDEAGKFEVNAKFLGVDMERFQLHYQDLLQLQYEGVAVMKLFNKAKVNVNLLIFLLNKKFLRK</sequence>
<dbReference type="InterPro" id="IPR036020">
    <property type="entry name" value="WW_dom_sf"/>
</dbReference>
<dbReference type="FunFam" id="1.20.5.190:FF:000033">
    <property type="entry name" value="IQ motif containing GTPase activating protein 3"/>
    <property type="match status" value="1"/>
</dbReference>
<dbReference type="SUPFAM" id="SSF47576">
    <property type="entry name" value="Calponin-homology domain, CH-domain"/>
    <property type="match status" value="1"/>
</dbReference>
<dbReference type="SUPFAM" id="SSF51045">
    <property type="entry name" value="WW domain"/>
    <property type="match status" value="1"/>
</dbReference>
<evidence type="ECO:0000313" key="7">
    <source>
        <dbReference type="Ensembl" id="ENSEASP00005027768.1"/>
    </source>
</evidence>
<dbReference type="PANTHER" id="PTHR14149:SF10">
    <property type="entry name" value="RAS GTPASE-ACTIVATING-LIKE PROTEIN IQGAP3"/>
    <property type="match status" value="1"/>
</dbReference>
<dbReference type="Pfam" id="PF03836">
    <property type="entry name" value="RasGAP_C"/>
    <property type="match status" value="1"/>
</dbReference>
<dbReference type="GO" id="GO:0005096">
    <property type="term" value="F:GTPase activator activity"/>
    <property type="evidence" value="ECO:0007669"/>
    <property type="project" value="TreeGrafter"/>
</dbReference>
<dbReference type="Gene3D" id="1.10.506.10">
    <property type="entry name" value="GTPase Activation - p120gap, domain 1"/>
    <property type="match status" value="2"/>
</dbReference>
<evidence type="ECO:0000259" key="6">
    <source>
        <dbReference type="PROSITE" id="PS50021"/>
    </source>
</evidence>
<keyword evidence="3" id="KW-0112">Calmodulin-binding</keyword>
<dbReference type="Pfam" id="PF00307">
    <property type="entry name" value="CH"/>
    <property type="match status" value="1"/>
</dbReference>
<feature type="domain" description="Calponin-homology (CH)" evidence="6">
    <location>
        <begin position="38"/>
        <end position="153"/>
    </location>
</feature>
<evidence type="ECO:0000256" key="2">
    <source>
        <dbReference type="ARBA" id="ARBA00022737"/>
    </source>
</evidence>
<evidence type="ECO:0000256" key="3">
    <source>
        <dbReference type="ARBA" id="ARBA00022860"/>
    </source>
</evidence>
<dbReference type="CDD" id="cd00201">
    <property type="entry name" value="WW"/>
    <property type="match status" value="1"/>
</dbReference>
<dbReference type="FunFam" id="1.10.506.10:FF:000004">
    <property type="entry name" value="IQ motif containing GTPase activating protein 1"/>
    <property type="match status" value="1"/>
</dbReference>
<dbReference type="FunFam" id="1.10.418.10:FF:000013">
    <property type="entry name" value="IQ motif containing GTPase activating protein 1"/>
    <property type="match status" value="1"/>
</dbReference>
<feature type="domain" description="WW" evidence="5">
    <location>
        <begin position="651"/>
        <end position="678"/>
    </location>
</feature>
<keyword evidence="1" id="KW-0597">Phosphoprotein</keyword>
<dbReference type="GO" id="GO:0005938">
    <property type="term" value="C:cell cortex"/>
    <property type="evidence" value="ECO:0007669"/>
    <property type="project" value="TreeGrafter"/>
</dbReference>
<dbReference type="Gene3D" id="2.20.70.10">
    <property type="match status" value="1"/>
</dbReference>
<evidence type="ECO:0000259" key="5">
    <source>
        <dbReference type="PROSITE" id="PS50020"/>
    </source>
</evidence>
<protein>
    <submittedName>
        <fullName evidence="7">IQ motif containing GTPase activating protein 3</fullName>
    </submittedName>
</protein>
<dbReference type="Ensembl" id="ENSEAST00005030158.1">
    <property type="protein sequence ID" value="ENSEASP00005027768.1"/>
    <property type="gene ID" value="ENSEASG00005018530.1"/>
</dbReference>
<dbReference type="Pfam" id="PF00612">
    <property type="entry name" value="IQ"/>
    <property type="match status" value="4"/>
</dbReference>
<name>A0A8C4MJR4_EQUAS</name>
<organism evidence="7">
    <name type="scientific">Equus asinus asinus</name>
    <dbReference type="NCBI Taxonomy" id="83772"/>
    <lineage>
        <taxon>Eukaryota</taxon>
        <taxon>Metazoa</taxon>
        <taxon>Chordata</taxon>
        <taxon>Craniata</taxon>
        <taxon>Vertebrata</taxon>
        <taxon>Euteleostomi</taxon>
        <taxon>Mammalia</taxon>
        <taxon>Eutheria</taxon>
        <taxon>Laurasiatheria</taxon>
        <taxon>Perissodactyla</taxon>
        <taxon>Equidae</taxon>
        <taxon>Equus</taxon>
    </lineage>
</organism>
<dbReference type="PROSITE" id="PS50096">
    <property type="entry name" value="IQ"/>
    <property type="match status" value="4"/>
</dbReference>
<keyword evidence="2" id="KW-0677">Repeat</keyword>
<dbReference type="GO" id="GO:0005516">
    <property type="term" value="F:calmodulin binding"/>
    <property type="evidence" value="ECO:0007669"/>
    <property type="project" value="UniProtKB-KW"/>
</dbReference>